<proteinExistence type="predicted"/>
<evidence type="ECO:0000313" key="2">
    <source>
        <dbReference type="Proteomes" id="UP000294911"/>
    </source>
</evidence>
<dbReference type="RefSeq" id="WP_132875462.1">
    <property type="nucleotide sequence ID" value="NZ_SLXQ01000001.1"/>
</dbReference>
<dbReference type="SUPFAM" id="SSF51182">
    <property type="entry name" value="RmlC-like cupins"/>
    <property type="match status" value="1"/>
</dbReference>
<organism evidence="1 2">
    <name type="scientific">Tamaricihabitans halophyticus</name>
    <dbReference type="NCBI Taxonomy" id="1262583"/>
    <lineage>
        <taxon>Bacteria</taxon>
        <taxon>Bacillati</taxon>
        <taxon>Actinomycetota</taxon>
        <taxon>Actinomycetes</taxon>
        <taxon>Pseudonocardiales</taxon>
        <taxon>Pseudonocardiaceae</taxon>
        <taxon>Tamaricihabitans</taxon>
    </lineage>
</organism>
<evidence type="ECO:0000313" key="1">
    <source>
        <dbReference type="EMBL" id="TCP56926.1"/>
    </source>
</evidence>
<comment type="caution">
    <text evidence="1">The sequence shown here is derived from an EMBL/GenBank/DDBJ whole genome shotgun (WGS) entry which is preliminary data.</text>
</comment>
<name>A0A4V2SV58_9PSEU</name>
<accession>A0A4V2SV58</accession>
<dbReference type="InterPro" id="IPR011051">
    <property type="entry name" value="RmlC_Cupin_sf"/>
</dbReference>
<dbReference type="AlphaFoldDB" id="A0A4V2SV58"/>
<dbReference type="Proteomes" id="UP000294911">
    <property type="component" value="Unassembled WGS sequence"/>
</dbReference>
<sequence length="212" mass="24527">MLTRLSIISELADELRGFGDSLIDRWQLVDEWFQWRVCQPSFRARLRRHLGELSADHAKQVTARSRETTTHFAWCLLDDPTDPFSFWLNEYKPQRDWLRGYADSVHNHRYHFCTLMLAGSYLHERFAVTLDPAESAITSARLLRRGVNETGSTDTLISTDFHRVPRAVDGTLTFLVKSKPVRGWSLSYDPISHTSRKHVPVESRLGELTTKV</sequence>
<keyword evidence="2" id="KW-1185">Reference proteome</keyword>
<dbReference type="EMBL" id="SLXQ01000001">
    <property type="protein sequence ID" value="TCP56926.1"/>
    <property type="molecule type" value="Genomic_DNA"/>
</dbReference>
<dbReference type="OrthoDB" id="2596042at2"/>
<gene>
    <name evidence="1" type="ORF">EV191_101875</name>
</gene>
<reference evidence="1 2" key="1">
    <citation type="submission" date="2019-03" db="EMBL/GenBank/DDBJ databases">
        <title>Genomic Encyclopedia of Type Strains, Phase IV (KMG-IV): sequencing the most valuable type-strain genomes for metagenomic binning, comparative biology and taxonomic classification.</title>
        <authorList>
            <person name="Goeker M."/>
        </authorList>
    </citation>
    <scope>NUCLEOTIDE SEQUENCE [LARGE SCALE GENOMIC DNA]</scope>
    <source>
        <strain evidence="1 2">DSM 45765</strain>
    </source>
</reference>
<protein>
    <submittedName>
        <fullName evidence="1">Uncharacterized protein</fullName>
    </submittedName>
</protein>